<organism evidence="2 3">
    <name type="scientific">Schizothecium vesticola</name>
    <dbReference type="NCBI Taxonomy" id="314040"/>
    <lineage>
        <taxon>Eukaryota</taxon>
        <taxon>Fungi</taxon>
        <taxon>Dikarya</taxon>
        <taxon>Ascomycota</taxon>
        <taxon>Pezizomycotina</taxon>
        <taxon>Sordariomycetes</taxon>
        <taxon>Sordariomycetidae</taxon>
        <taxon>Sordariales</taxon>
        <taxon>Schizotheciaceae</taxon>
        <taxon>Schizothecium</taxon>
    </lineage>
</organism>
<protein>
    <submittedName>
        <fullName evidence="2">Uncharacterized protein</fullName>
    </submittedName>
</protein>
<keyword evidence="1" id="KW-1133">Transmembrane helix</keyword>
<accession>A0AA40ERE6</accession>
<name>A0AA40ERE6_9PEZI</name>
<evidence type="ECO:0000256" key="1">
    <source>
        <dbReference type="SAM" id="Phobius"/>
    </source>
</evidence>
<keyword evidence="1" id="KW-0472">Membrane</keyword>
<keyword evidence="3" id="KW-1185">Reference proteome</keyword>
<feature type="transmembrane region" description="Helical" evidence="1">
    <location>
        <begin position="12"/>
        <end position="33"/>
    </location>
</feature>
<sequence>MGLEFIDNRLSTVFFLTIFTSTRLLFFCSRQLWRCSGFLGFLGPTQEADNSRLFTSERACPFLSLFFFLMLEYIGGIGGWIAKGRRISLDGLLSGCDQNSSFSLP</sequence>
<proteinExistence type="predicted"/>
<dbReference type="AlphaFoldDB" id="A0AA40ERE6"/>
<evidence type="ECO:0000313" key="3">
    <source>
        <dbReference type="Proteomes" id="UP001172155"/>
    </source>
</evidence>
<dbReference type="Proteomes" id="UP001172155">
    <property type="component" value="Unassembled WGS sequence"/>
</dbReference>
<dbReference type="EMBL" id="JAUKUD010000005">
    <property type="protein sequence ID" value="KAK0744109.1"/>
    <property type="molecule type" value="Genomic_DNA"/>
</dbReference>
<feature type="transmembrane region" description="Helical" evidence="1">
    <location>
        <begin position="62"/>
        <end position="82"/>
    </location>
</feature>
<reference evidence="2" key="1">
    <citation type="submission" date="2023-06" db="EMBL/GenBank/DDBJ databases">
        <title>Genome-scale phylogeny and comparative genomics of the fungal order Sordariales.</title>
        <authorList>
            <consortium name="Lawrence Berkeley National Laboratory"/>
            <person name="Hensen N."/>
            <person name="Bonometti L."/>
            <person name="Westerberg I."/>
            <person name="Brannstrom I.O."/>
            <person name="Guillou S."/>
            <person name="Cros-Aarteil S."/>
            <person name="Calhoun S."/>
            <person name="Haridas S."/>
            <person name="Kuo A."/>
            <person name="Mondo S."/>
            <person name="Pangilinan J."/>
            <person name="Riley R."/>
            <person name="LaButti K."/>
            <person name="Andreopoulos B."/>
            <person name="Lipzen A."/>
            <person name="Chen C."/>
            <person name="Yanf M."/>
            <person name="Daum C."/>
            <person name="Ng V."/>
            <person name="Clum A."/>
            <person name="Steindorff A."/>
            <person name="Ohm R."/>
            <person name="Martin F."/>
            <person name="Silar P."/>
            <person name="Natvig D."/>
            <person name="Lalanne C."/>
            <person name="Gautier V."/>
            <person name="Ament-velasquez S.L."/>
            <person name="Kruys A."/>
            <person name="Hutchinson M.I."/>
            <person name="Powell A.J."/>
            <person name="Barry K."/>
            <person name="Miller A.N."/>
            <person name="Grigoriev I.V."/>
            <person name="Debuchy R."/>
            <person name="Gladieux P."/>
            <person name="Thoren M.H."/>
            <person name="Johannesson H."/>
        </authorList>
    </citation>
    <scope>NUCLEOTIDE SEQUENCE</scope>
    <source>
        <strain evidence="2">SMH3187-1</strain>
    </source>
</reference>
<gene>
    <name evidence="2" type="ORF">B0T18DRAFT_196636</name>
</gene>
<comment type="caution">
    <text evidence="2">The sequence shown here is derived from an EMBL/GenBank/DDBJ whole genome shotgun (WGS) entry which is preliminary data.</text>
</comment>
<keyword evidence="1" id="KW-0812">Transmembrane</keyword>
<evidence type="ECO:0000313" key="2">
    <source>
        <dbReference type="EMBL" id="KAK0744109.1"/>
    </source>
</evidence>